<dbReference type="OrthoDB" id="194358at2759"/>
<accession>A0A8J2SGW9</accession>
<name>A0A8J2SGW9_9STRA</name>
<dbReference type="AlphaFoldDB" id="A0A8J2SGW9"/>
<dbReference type="SUPFAM" id="SSF48403">
    <property type="entry name" value="Ankyrin repeat"/>
    <property type="match status" value="1"/>
</dbReference>
<dbReference type="Proteomes" id="UP000789595">
    <property type="component" value="Unassembled WGS sequence"/>
</dbReference>
<dbReference type="EMBL" id="CAKKNE010000002">
    <property type="protein sequence ID" value="CAH0367516.1"/>
    <property type="molecule type" value="Genomic_DNA"/>
</dbReference>
<dbReference type="PROSITE" id="PS50088">
    <property type="entry name" value="ANK_REPEAT"/>
    <property type="match status" value="1"/>
</dbReference>
<dbReference type="PROSITE" id="PS50297">
    <property type="entry name" value="ANK_REP_REGION"/>
    <property type="match status" value="1"/>
</dbReference>
<dbReference type="InterPro" id="IPR002110">
    <property type="entry name" value="Ankyrin_rpt"/>
</dbReference>
<evidence type="ECO:0000313" key="3">
    <source>
        <dbReference type="Proteomes" id="UP000789595"/>
    </source>
</evidence>
<proteinExistence type="predicted"/>
<sequence length="268" mass="29573">MRATEHALRDPLRGLERRHGLAEIVERGTGVLMAAAMGGKAEVIRTLVRAGADVNITRPALSGLSEKEGETESALTLALAHGRPETAQLLLDLGADKKTFQWMTPSQSVRDLNDHRVLRMFYIAGVDLSASTTDDGETFESVSRKCLEAYRGKQNATYAGLAKNYAKIVAIFDGVRAAGSYREFILRDYKQLLRIRSLLARGRATIQSKHHPVIARLFGGTIASRGSPKRSRPLGRFAGVPDPIFWKVLEYYQLGDWRRPCTLPGPSV</sequence>
<dbReference type="Pfam" id="PF12796">
    <property type="entry name" value="Ank_2"/>
    <property type="match status" value="1"/>
</dbReference>
<organism evidence="2 3">
    <name type="scientific">Pelagomonas calceolata</name>
    <dbReference type="NCBI Taxonomy" id="35677"/>
    <lineage>
        <taxon>Eukaryota</taxon>
        <taxon>Sar</taxon>
        <taxon>Stramenopiles</taxon>
        <taxon>Ochrophyta</taxon>
        <taxon>Pelagophyceae</taxon>
        <taxon>Pelagomonadales</taxon>
        <taxon>Pelagomonadaceae</taxon>
        <taxon>Pelagomonas</taxon>
    </lineage>
</organism>
<evidence type="ECO:0000256" key="1">
    <source>
        <dbReference type="PROSITE-ProRule" id="PRU00023"/>
    </source>
</evidence>
<evidence type="ECO:0000313" key="2">
    <source>
        <dbReference type="EMBL" id="CAH0367516.1"/>
    </source>
</evidence>
<comment type="caution">
    <text evidence="2">The sequence shown here is derived from an EMBL/GenBank/DDBJ whole genome shotgun (WGS) entry which is preliminary data.</text>
</comment>
<feature type="repeat" description="ANK" evidence="1">
    <location>
        <begin position="27"/>
        <end position="59"/>
    </location>
</feature>
<dbReference type="Gene3D" id="1.25.40.20">
    <property type="entry name" value="Ankyrin repeat-containing domain"/>
    <property type="match status" value="1"/>
</dbReference>
<evidence type="ECO:0008006" key="4">
    <source>
        <dbReference type="Google" id="ProtNLM"/>
    </source>
</evidence>
<keyword evidence="3" id="KW-1185">Reference proteome</keyword>
<reference evidence="2" key="1">
    <citation type="submission" date="2021-11" db="EMBL/GenBank/DDBJ databases">
        <authorList>
            <consortium name="Genoscope - CEA"/>
            <person name="William W."/>
        </authorList>
    </citation>
    <scope>NUCLEOTIDE SEQUENCE</scope>
</reference>
<gene>
    <name evidence="2" type="ORF">PECAL_2P05410</name>
</gene>
<dbReference type="SMART" id="SM00248">
    <property type="entry name" value="ANK"/>
    <property type="match status" value="2"/>
</dbReference>
<dbReference type="InterPro" id="IPR036770">
    <property type="entry name" value="Ankyrin_rpt-contain_sf"/>
</dbReference>
<protein>
    <recommendedName>
        <fullName evidence="4">Ankyrin repeat domain-containing protein</fullName>
    </recommendedName>
</protein>
<keyword evidence="1" id="KW-0040">ANK repeat</keyword>